<dbReference type="SUPFAM" id="SSF52540">
    <property type="entry name" value="P-loop containing nucleoside triphosphate hydrolases"/>
    <property type="match status" value="1"/>
</dbReference>
<evidence type="ECO:0000256" key="1">
    <source>
        <dbReference type="ARBA" id="ARBA00022737"/>
    </source>
</evidence>
<feature type="compositionally biased region" description="Gly residues" evidence="4">
    <location>
        <begin position="44"/>
        <end position="64"/>
    </location>
</feature>
<dbReference type="AlphaFoldDB" id="A0A8H7CRR5"/>
<dbReference type="PROSITE" id="PS50088">
    <property type="entry name" value="ANK_REPEAT"/>
    <property type="match status" value="7"/>
</dbReference>
<dbReference type="Pfam" id="PF22939">
    <property type="entry name" value="WHD_GPIID"/>
    <property type="match status" value="1"/>
</dbReference>
<feature type="repeat" description="ANK" evidence="3">
    <location>
        <begin position="1066"/>
        <end position="1094"/>
    </location>
</feature>
<feature type="repeat" description="ANK" evidence="3">
    <location>
        <begin position="1128"/>
        <end position="1160"/>
    </location>
</feature>
<reference evidence="7" key="1">
    <citation type="submission" date="2020-05" db="EMBL/GenBank/DDBJ databases">
        <title>Mycena genomes resolve the evolution of fungal bioluminescence.</title>
        <authorList>
            <person name="Tsai I.J."/>
        </authorList>
    </citation>
    <scope>NUCLEOTIDE SEQUENCE</scope>
    <source>
        <strain evidence="7">CCC161011</strain>
    </source>
</reference>
<dbReference type="Gene3D" id="1.25.40.20">
    <property type="entry name" value="Ankyrin repeat-containing domain"/>
    <property type="match status" value="4"/>
</dbReference>
<keyword evidence="1" id="KW-0677">Repeat</keyword>
<dbReference type="PROSITE" id="PS50297">
    <property type="entry name" value="ANK_REP_REGION"/>
    <property type="match status" value="5"/>
</dbReference>
<keyword evidence="8" id="KW-1185">Reference proteome</keyword>
<feature type="domain" description="Nephrocystin 3-like N-terminal" evidence="6">
    <location>
        <begin position="110"/>
        <end position="270"/>
    </location>
</feature>
<feature type="region of interest" description="Disordered" evidence="4">
    <location>
        <begin position="39"/>
        <end position="65"/>
    </location>
</feature>
<protein>
    <submittedName>
        <fullName evidence="7">ANK-REP-REGION domain-containing protein</fullName>
    </submittedName>
</protein>
<feature type="repeat" description="ANK" evidence="3">
    <location>
        <begin position="963"/>
        <end position="995"/>
    </location>
</feature>
<evidence type="ECO:0000313" key="8">
    <source>
        <dbReference type="Proteomes" id="UP000620124"/>
    </source>
</evidence>
<evidence type="ECO:0000256" key="4">
    <source>
        <dbReference type="SAM" id="MobiDB-lite"/>
    </source>
</evidence>
<proteinExistence type="predicted"/>
<dbReference type="SMART" id="SM00248">
    <property type="entry name" value="ANK"/>
    <property type="match status" value="15"/>
</dbReference>
<dbReference type="SUPFAM" id="SSF48403">
    <property type="entry name" value="Ankyrin repeat"/>
    <property type="match status" value="3"/>
</dbReference>
<feature type="repeat" description="ANK" evidence="3">
    <location>
        <begin position="705"/>
        <end position="733"/>
    </location>
</feature>
<feature type="repeat" description="ANK" evidence="3">
    <location>
        <begin position="767"/>
        <end position="799"/>
    </location>
</feature>
<evidence type="ECO:0000313" key="7">
    <source>
        <dbReference type="EMBL" id="KAF7345837.1"/>
    </source>
</evidence>
<dbReference type="OrthoDB" id="448455at2759"/>
<gene>
    <name evidence="7" type="ORF">MVEN_01605200</name>
</gene>
<dbReference type="EMBL" id="JACAZI010000013">
    <property type="protein sequence ID" value="KAF7345837.1"/>
    <property type="molecule type" value="Genomic_DNA"/>
</dbReference>
<feature type="repeat" description="ANK" evidence="3">
    <location>
        <begin position="734"/>
        <end position="766"/>
    </location>
</feature>
<dbReference type="InterPro" id="IPR036770">
    <property type="entry name" value="Ankyrin_rpt-contain_sf"/>
</dbReference>
<evidence type="ECO:0000256" key="3">
    <source>
        <dbReference type="PROSITE-ProRule" id="PRU00023"/>
    </source>
</evidence>
<dbReference type="Proteomes" id="UP000620124">
    <property type="component" value="Unassembled WGS sequence"/>
</dbReference>
<evidence type="ECO:0000259" key="5">
    <source>
        <dbReference type="Pfam" id="PF22939"/>
    </source>
</evidence>
<dbReference type="InterPro" id="IPR027417">
    <property type="entry name" value="P-loop_NTPase"/>
</dbReference>
<dbReference type="Pfam" id="PF24883">
    <property type="entry name" value="NPHP3_N"/>
    <property type="match status" value="1"/>
</dbReference>
<comment type="caution">
    <text evidence="7">The sequence shown here is derived from an EMBL/GenBank/DDBJ whole genome shotgun (WGS) entry which is preliminary data.</text>
</comment>
<dbReference type="PANTHER" id="PTHR24198">
    <property type="entry name" value="ANKYRIN REPEAT AND PROTEIN KINASE DOMAIN-CONTAINING PROTEIN"/>
    <property type="match status" value="1"/>
</dbReference>
<dbReference type="InterPro" id="IPR002110">
    <property type="entry name" value="Ankyrin_rpt"/>
</dbReference>
<accession>A0A8H7CRR5</accession>
<dbReference type="Pfam" id="PF12796">
    <property type="entry name" value="Ank_2"/>
    <property type="match status" value="4"/>
</dbReference>
<dbReference type="InterPro" id="IPR054471">
    <property type="entry name" value="GPIID_WHD"/>
</dbReference>
<sequence length="1200" mass="131483">MPPSMSHEAANKYTYSGDQAAPISPRHASEFPTTNTYYISQLSGGTGGSGGSGGKEGGSGGLGEGPTFQATSMQVVIQNQSAEDREIIQWASPLNFFLRQEDILRTRQPGTGEWFLQDAQVKKWKEGEIWALWCRGMPGAGKTVLVSIIVDDLRTYLANEKTGVAVLYLDHKATTDAHSPTNLLAAVWQQLDLTKPISPRIRELHKRRHAQGTRPSLEEIYSALYSTVSQFSCVFIVVDALDEYPEEHRDTLLRHLWRLGPAVRLMLTSRPHISIDHIILSVETLNIRANEEDIRKYIEGQIQKSIRLSRHIAKSPSLLESIEENIVKRSDGMFLLAKLHTDSLAAKQNVAAVQDALIRLPSDLDGTYDGIIDRINQQSVDDRRLAWRTLSWVLYAKRPLRPSWLKEALAVEPGDTALDPDRQTDMGIVLSVCAGLVAVDEVDNQVRLIHYTTQLYLQMAHIQTSLFPHPQSEITLTCFTYMSLTFEAFSHLLQLPFLLFTRNHFLHYAVEYCLIHARGEPEAHIQLPILSFLTNCSVWWRLWNWKNGGRQSLPDKLRIAIAFNLEVICRQVIYNDKYSAENLLQEAASQGATDTVRTLLRYGVNMKSSALLKAVIHDHEEIAGLLLAHYGYCTDNSSSSLNSSGPQGQVNIGPTETGRGVAWSPDYQWRGSEITTHTRTRPHPRVQTRGCTRNPCLSLICHSGALYEASQRGNEAIVKLFIQYGADVNAGGREHSSVLQVALSNGHEGVARLLIEHGADVNAEGGKHGNALQIAMLKKQEATIRLLIEHGADVNARGRHYSSPLQAAVWNEQEWAVQLLLEHGANANGGGGEYGTLLQAALWKGQKGAARLLIAHGADVNTNGGVYGSPLQAAVWTGCNIELLLAHGADVNAKAGRYGTALQIAKEKRYEVAARLLIQLGADLKGKGRYNGTALQEAMFHKDEWFSQLLIECGADVNAEAGEYGTALHAAVCTGEEWAVQLLIEHGADVKAEERKYGSLLQTTLWNGAEGVARLLIEQGANVNADAGEYGTLLPAALWKGEEGFARLLIEHGADVNAEGGEYGGALQAATKQGREEIVELLLHRGADVNAEGGKHGSALQAAAWNGDEWAVRLLIQHGANVNKVGGEYGSALFVASKLGHENTVQLLLEHGADVNAGEEPALHAAGAAGHRSIVELLIKHGATRRAELPRIYVSRSLVH</sequence>
<feature type="repeat" description="ANK" evidence="3">
    <location>
        <begin position="1095"/>
        <end position="1127"/>
    </location>
</feature>
<evidence type="ECO:0000259" key="6">
    <source>
        <dbReference type="Pfam" id="PF24883"/>
    </source>
</evidence>
<dbReference type="InterPro" id="IPR056884">
    <property type="entry name" value="NPHP3-like_N"/>
</dbReference>
<dbReference type="Gene3D" id="3.40.50.300">
    <property type="entry name" value="P-loop containing nucleotide triphosphate hydrolases"/>
    <property type="match status" value="1"/>
</dbReference>
<dbReference type="PANTHER" id="PTHR24198:SF165">
    <property type="entry name" value="ANKYRIN REPEAT-CONTAINING PROTEIN-RELATED"/>
    <property type="match status" value="1"/>
</dbReference>
<feature type="domain" description="GPI inositol-deacylase winged helix" evidence="5">
    <location>
        <begin position="379"/>
        <end position="459"/>
    </location>
</feature>
<organism evidence="7 8">
    <name type="scientific">Mycena venus</name>
    <dbReference type="NCBI Taxonomy" id="2733690"/>
    <lineage>
        <taxon>Eukaryota</taxon>
        <taxon>Fungi</taxon>
        <taxon>Dikarya</taxon>
        <taxon>Basidiomycota</taxon>
        <taxon>Agaricomycotina</taxon>
        <taxon>Agaricomycetes</taxon>
        <taxon>Agaricomycetidae</taxon>
        <taxon>Agaricales</taxon>
        <taxon>Marasmiineae</taxon>
        <taxon>Mycenaceae</taxon>
        <taxon>Mycena</taxon>
    </lineage>
</organism>
<name>A0A8H7CRR5_9AGAR</name>
<keyword evidence="2 3" id="KW-0040">ANK repeat</keyword>
<evidence type="ECO:0000256" key="2">
    <source>
        <dbReference type="ARBA" id="ARBA00023043"/>
    </source>
</evidence>